<reference evidence="8 9" key="1">
    <citation type="submission" date="2022-11" db="EMBL/GenBank/DDBJ databases">
        <title>Minimal conservation of predation-associated metabolite biosynthetic gene clusters underscores biosynthetic potential of Myxococcota including descriptions for ten novel species: Archangium lansinium sp. nov., Myxococcus landrumus sp. nov., Nannocystis bai.</title>
        <authorList>
            <person name="Ahearne A."/>
            <person name="Stevens C."/>
            <person name="Dowd S."/>
        </authorList>
    </citation>
    <scope>NUCLEOTIDE SEQUENCE [LARGE SCALE GENOMIC DNA]</scope>
    <source>
        <strain evidence="8 9">NCWAL01</strain>
    </source>
</reference>
<evidence type="ECO:0000256" key="2">
    <source>
        <dbReference type="ARBA" id="ARBA00022741"/>
    </source>
</evidence>
<dbReference type="EMBL" id="JAQNDM010000001">
    <property type="protein sequence ID" value="MDC0707482.1"/>
    <property type="molecule type" value="Genomic_DNA"/>
</dbReference>
<dbReference type="Gene3D" id="3.30.200.20">
    <property type="entry name" value="Phosphorylase Kinase, domain 1"/>
    <property type="match status" value="1"/>
</dbReference>
<evidence type="ECO:0000313" key="8">
    <source>
        <dbReference type="EMBL" id="MDC0707482.1"/>
    </source>
</evidence>
<keyword evidence="1" id="KW-0808">Transferase</keyword>
<dbReference type="RefSeq" id="WP_272134699.1">
    <property type="nucleotide sequence ID" value="NZ_JAQNDM010000001.1"/>
</dbReference>
<dbReference type="Gene3D" id="1.10.510.10">
    <property type="entry name" value="Transferase(Phosphotransferase) domain 1"/>
    <property type="match status" value="1"/>
</dbReference>
<dbReference type="SUPFAM" id="SSF56112">
    <property type="entry name" value="Protein kinase-like (PK-like)"/>
    <property type="match status" value="1"/>
</dbReference>
<organism evidence="8 9">
    <name type="scientific">Stigmatella ashevillensis</name>
    <dbReference type="NCBI Taxonomy" id="2995309"/>
    <lineage>
        <taxon>Bacteria</taxon>
        <taxon>Pseudomonadati</taxon>
        <taxon>Myxococcota</taxon>
        <taxon>Myxococcia</taxon>
        <taxon>Myxococcales</taxon>
        <taxon>Cystobacterineae</taxon>
        <taxon>Archangiaceae</taxon>
        <taxon>Stigmatella</taxon>
    </lineage>
</organism>
<evidence type="ECO:0000256" key="5">
    <source>
        <dbReference type="SAM" id="MobiDB-lite"/>
    </source>
</evidence>
<dbReference type="PANTHER" id="PTHR43289:SF6">
    <property type="entry name" value="SERINE_THREONINE-PROTEIN KINASE NEKL-3"/>
    <property type="match status" value="1"/>
</dbReference>
<dbReference type="SMART" id="SM00220">
    <property type="entry name" value="S_TKc"/>
    <property type="match status" value="1"/>
</dbReference>
<feature type="compositionally biased region" description="Low complexity" evidence="5">
    <location>
        <begin position="398"/>
        <end position="409"/>
    </location>
</feature>
<dbReference type="PANTHER" id="PTHR43289">
    <property type="entry name" value="MITOGEN-ACTIVATED PROTEIN KINASE KINASE KINASE 20-RELATED"/>
    <property type="match status" value="1"/>
</dbReference>
<name>A0ABT5D1D7_9BACT</name>
<keyword evidence="6" id="KW-0472">Membrane</keyword>
<comment type="caution">
    <text evidence="8">The sequence shown here is derived from an EMBL/GenBank/DDBJ whole genome shotgun (WGS) entry which is preliminary data.</text>
</comment>
<evidence type="ECO:0000259" key="7">
    <source>
        <dbReference type="PROSITE" id="PS50011"/>
    </source>
</evidence>
<protein>
    <submittedName>
        <fullName evidence="8">Protein kinase</fullName>
    </submittedName>
</protein>
<feature type="domain" description="Protein kinase" evidence="7">
    <location>
        <begin position="16"/>
        <end position="287"/>
    </location>
</feature>
<dbReference type="Proteomes" id="UP001221838">
    <property type="component" value="Unassembled WGS sequence"/>
</dbReference>
<dbReference type="PROSITE" id="PS50011">
    <property type="entry name" value="PROTEIN_KINASE_DOM"/>
    <property type="match status" value="1"/>
</dbReference>
<feature type="region of interest" description="Disordered" evidence="5">
    <location>
        <begin position="293"/>
        <end position="324"/>
    </location>
</feature>
<dbReference type="InterPro" id="IPR000719">
    <property type="entry name" value="Prot_kinase_dom"/>
</dbReference>
<proteinExistence type="predicted"/>
<dbReference type="InterPro" id="IPR011009">
    <property type="entry name" value="Kinase-like_dom_sf"/>
</dbReference>
<evidence type="ECO:0000256" key="4">
    <source>
        <dbReference type="ARBA" id="ARBA00022840"/>
    </source>
</evidence>
<gene>
    <name evidence="8" type="ORF">POL68_03270</name>
</gene>
<feature type="region of interest" description="Disordered" evidence="5">
    <location>
        <begin position="373"/>
        <end position="449"/>
    </location>
</feature>
<keyword evidence="4" id="KW-0067">ATP-binding</keyword>
<dbReference type="PROSITE" id="PS00108">
    <property type="entry name" value="PROTEIN_KINASE_ST"/>
    <property type="match status" value="1"/>
</dbReference>
<sequence length="611" mass="66397">MIGTVELSPGTIVDGWQVVGAMGKGGFGTVHHVEKDGQPCALKLALHREESGDGGRTHARTLREVLILLMLDHPNIVKPRSFGYLPDGRVYLVLEYVDGWTLDQWVERTHPTAQEIARVFMKIADAAAYMHRRGVKHRDLKLKNVLIRREDGEPIIIDFGASTYEHAEELTGAGLPPGTDRFRAPEALGFLSKLGRFGKERYSFQVADEIFSLGVMLYDVLTDPRPTEHKGKTPLNSPVRLIPFGSPHRVNPRVPLAMSNMVMHLLALDPKHRPENMETVRRELEELAEHQGTEYAVPVHLPSEQRAPAPEGNERPGEVAPPELRGWPRVRAVPGMVVDRIRRWPNTMALAGVVAAVMLAIVAVSWLIRGERPHLPLPTPSREVTTPTLPSAGPALPPVNSSPVSAPAPTHASGPLPAAPATAQKEGSPVKTQPPEAPTEARTPRGLKTPPRLALCKALLPAAAIAAGCTGVPVRPESFECPPGAVEAMERLGWDIGGSDRIPLKLDERGPSRGYHWFTPGPVTGVVPAEATGSKHAPPGTLFHGKLYFTEKTAEWPLGEVIAIYDHVEMPGKGKFPVCAVSTLNQIRELKDGTAKAASVAFAKAKRRWAP</sequence>
<keyword evidence="9" id="KW-1185">Reference proteome</keyword>
<evidence type="ECO:0000313" key="9">
    <source>
        <dbReference type="Proteomes" id="UP001221838"/>
    </source>
</evidence>
<evidence type="ECO:0000256" key="3">
    <source>
        <dbReference type="ARBA" id="ARBA00022777"/>
    </source>
</evidence>
<dbReference type="Pfam" id="PF00069">
    <property type="entry name" value="Pkinase"/>
    <property type="match status" value="1"/>
</dbReference>
<dbReference type="CDD" id="cd14014">
    <property type="entry name" value="STKc_PknB_like"/>
    <property type="match status" value="1"/>
</dbReference>
<keyword evidence="2" id="KW-0547">Nucleotide-binding</keyword>
<feature type="transmembrane region" description="Helical" evidence="6">
    <location>
        <begin position="348"/>
        <end position="368"/>
    </location>
</feature>
<evidence type="ECO:0000256" key="1">
    <source>
        <dbReference type="ARBA" id="ARBA00022679"/>
    </source>
</evidence>
<accession>A0ABT5D1D7</accession>
<dbReference type="GO" id="GO:0016301">
    <property type="term" value="F:kinase activity"/>
    <property type="evidence" value="ECO:0007669"/>
    <property type="project" value="UniProtKB-KW"/>
</dbReference>
<dbReference type="InterPro" id="IPR008271">
    <property type="entry name" value="Ser/Thr_kinase_AS"/>
</dbReference>
<keyword evidence="6" id="KW-1133">Transmembrane helix</keyword>
<keyword evidence="3 8" id="KW-0418">Kinase</keyword>
<evidence type="ECO:0000256" key="6">
    <source>
        <dbReference type="SAM" id="Phobius"/>
    </source>
</evidence>
<keyword evidence="6" id="KW-0812">Transmembrane</keyword>